<reference evidence="4 5" key="1">
    <citation type="journal article" date="2010" name="BMC Genomics">
        <title>Complete genome sequence and lifestyle of black-pigmented Corynebacterium aurimucosum ATCC 700975 (formerly C. nigricans CN-1) isolated from a vaginal swab of a woman with spontaneous abortion.</title>
        <authorList>
            <person name="Trost E."/>
            <person name="Gotker S."/>
            <person name="Schneider J."/>
            <person name="Schneiker-Bekel S."/>
            <person name="Szczepanowski R."/>
            <person name="Tilker A."/>
            <person name="Viehoever P."/>
            <person name="Arnold W."/>
            <person name="Bekel T."/>
            <person name="Blom J."/>
            <person name="Gartemann K.H."/>
            <person name="Linke B."/>
            <person name="Goesmann A."/>
            <person name="Puhler A."/>
            <person name="Shukla S.K."/>
            <person name="Tauch A."/>
        </authorList>
    </citation>
    <scope>NUCLEOTIDE SEQUENCE [LARGE SCALE GENOMIC DNA]</scope>
    <source>
        <strain evidence="5">ATCC 700975 / DSM 44827 / CIP 107346 / CN-1</strain>
    </source>
</reference>
<dbReference type="InterPro" id="IPR050490">
    <property type="entry name" value="Bact_solute-bd_prot1"/>
</dbReference>
<evidence type="ECO:0000256" key="1">
    <source>
        <dbReference type="ARBA" id="ARBA00008520"/>
    </source>
</evidence>
<evidence type="ECO:0000313" key="4">
    <source>
        <dbReference type="EMBL" id="ACP32872.1"/>
    </source>
</evidence>
<dbReference type="SUPFAM" id="SSF53850">
    <property type="entry name" value="Periplasmic binding protein-like II"/>
    <property type="match status" value="1"/>
</dbReference>
<dbReference type="InterPro" id="IPR006059">
    <property type="entry name" value="SBP"/>
</dbReference>
<dbReference type="EMBL" id="CP001601">
    <property type="protein sequence ID" value="ACP32872.1"/>
    <property type="molecule type" value="Genomic_DNA"/>
</dbReference>
<organism evidence="4 5">
    <name type="scientific">Corynebacterium aurimucosum (strain ATCC 700975 / DSM 44827 / CIP 107346 / CN-1)</name>
    <name type="common">Corynebacterium nigricans</name>
    <dbReference type="NCBI Taxonomy" id="548476"/>
    <lineage>
        <taxon>Bacteria</taxon>
        <taxon>Bacillati</taxon>
        <taxon>Actinomycetota</taxon>
        <taxon>Actinomycetes</taxon>
        <taxon>Mycobacteriales</taxon>
        <taxon>Corynebacteriaceae</taxon>
        <taxon>Corynebacterium</taxon>
    </lineage>
</organism>
<dbReference type="PANTHER" id="PTHR43649">
    <property type="entry name" value="ARABINOSE-BINDING PROTEIN-RELATED"/>
    <property type="match status" value="1"/>
</dbReference>
<dbReference type="STRING" id="548476.cauri_1279"/>
<dbReference type="HOGENOM" id="CLU_031285_12_3_11"/>
<keyword evidence="5" id="KW-1185">Reference proteome</keyword>
<dbReference type="GO" id="GO:0055085">
    <property type="term" value="P:transmembrane transport"/>
    <property type="evidence" value="ECO:0007669"/>
    <property type="project" value="InterPro"/>
</dbReference>
<accession>C3PGB8</accession>
<keyword evidence="3" id="KW-0732">Signal</keyword>
<protein>
    <submittedName>
        <fullName evidence="4">Putative secreted protein</fullName>
    </submittedName>
</protein>
<keyword evidence="2" id="KW-0813">Transport</keyword>
<dbReference type="InterPro" id="IPR006061">
    <property type="entry name" value="SBP_1_CS"/>
</dbReference>
<sequence length="485" mass="54358">MKHLVALGRSLRYGRSPRHNRIRAGYPSRLIIPLFIKKDEDLMKRLTRIASISMASMLAAASLVACSGSTDEEGDVYFLNFKPEQDAAYQEIAKAYTEETGVKVKVVTAASGSYEQTLKAEIGKDEAPTLFQVNGPAGFITWQDYMADMSDTEVAKQLTDDIPPLTTEDGEVRGVPFAVEGFGIIYNDEIFDKYIATSGAKIKSTDEITSYQKLKEVAEDMQAKRDELGIEGAFASTSLTSGEDWRWQTHLANAPIWQEYQDKGVEDTNEIEFSYNKEYKNLFDLYLENSTVEKSLAPSKTVSDSMAEFAQGKAAMVQNGNWAWSQISETSGNVVKEDKIKFLPMYMGLPDEEKHGINVGTENYLGVNSEASEVDQQATKDFVDWLFTSDAGKEHVVKDLGFIAPFESYTAEDTPNDPLAQQVAEAIANKDLTTYPWNFQYFPSQQFKDDFGQDLSQYASGKLKWEDVVKHFKDNWAAEKESNWG</sequence>
<dbReference type="Pfam" id="PF13416">
    <property type="entry name" value="SBP_bac_8"/>
    <property type="match status" value="1"/>
</dbReference>
<dbReference type="Proteomes" id="UP000002077">
    <property type="component" value="Chromosome"/>
</dbReference>
<evidence type="ECO:0000313" key="5">
    <source>
        <dbReference type="Proteomes" id="UP000002077"/>
    </source>
</evidence>
<proteinExistence type="inferred from homology"/>
<dbReference type="PANTHER" id="PTHR43649:SF34">
    <property type="entry name" value="ABC TRANSPORTER PERIPLASMIC-BINDING PROTEIN YCJN-RELATED"/>
    <property type="match status" value="1"/>
</dbReference>
<gene>
    <name evidence="4" type="ordered locus">cauri_1279</name>
</gene>
<dbReference type="KEGG" id="car:cauri_1279"/>
<dbReference type="AlphaFoldDB" id="C3PGB8"/>
<dbReference type="Gene3D" id="3.40.190.10">
    <property type="entry name" value="Periplasmic binding protein-like II"/>
    <property type="match status" value="1"/>
</dbReference>
<evidence type="ECO:0000256" key="3">
    <source>
        <dbReference type="ARBA" id="ARBA00022729"/>
    </source>
</evidence>
<dbReference type="eggNOG" id="COG1653">
    <property type="taxonomic scope" value="Bacteria"/>
</dbReference>
<name>C3PGB8_CORA7</name>
<evidence type="ECO:0000256" key="2">
    <source>
        <dbReference type="ARBA" id="ARBA00022448"/>
    </source>
</evidence>
<comment type="similarity">
    <text evidence="1">Belongs to the bacterial solute-binding protein 1 family.</text>
</comment>
<dbReference type="PROSITE" id="PS01037">
    <property type="entry name" value="SBP_BACTERIAL_1"/>
    <property type="match status" value="1"/>
</dbReference>